<feature type="transmembrane region" description="Helical" evidence="1">
    <location>
        <begin position="82"/>
        <end position="99"/>
    </location>
</feature>
<protein>
    <recommendedName>
        <fullName evidence="4">AzlD domain-containing protein</fullName>
    </recommendedName>
</protein>
<proteinExistence type="predicted"/>
<evidence type="ECO:0008006" key="4">
    <source>
        <dbReference type="Google" id="ProtNLM"/>
    </source>
</evidence>
<feature type="transmembrane region" description="Helical" evidence="1">
    <location>
        <begin position="6"/>
        <end position="28"/>
    </location>
</feature>
<feature type="transmembrane region" description="Helical" evidence="1">
    <location>
        <begin position="48"/>
        <end position="70"/>
    </location>
</feature>
<keyword evidence="1" id="KW-0812">Transmembrane</keyword>
<dbReference type="RefSeq" id="WP_164696499.1">
    <property type="nucleotide sequence ID" value="NZ_JAAIKB010000010.1"/>
</dbReference>
<gene>
    <name evidence="2" type="ORF">G3576_21450</name>
</gene>
<keyword evidence="1" id="KW-1133">Transmembrane helix</keyword>
<accession>A0A6M1LSQ2</accession>
<evidence type="ECO:0000256" key="1">
    <source>
        <dbReference type="SAM" id="Phobius"/>
    </source>
</evidence>
<reference evidence="2 3" key="2">
    <citation type="submission" date="2020-03" db="EMBL/GenBank/DDBJ databases">
        <title>Roseomonas stagni sp. nov., isolated from pond water in Japan.</title>
        <authorList>
            <person name="Furuhata K."/>
            <person name="Miyamoto H."/>
            <person name="Goto K."/>
        </authorList>
    </citation>
    <scope>NUCLEOTIDE SEQUENCE [LARGE SCALE GENOMIC DNA]</scope>
    <source>
        <strain evidence="2 3">PeD5</strain>
    </source>
</reference>
<dbReference type="Pfam" id="PF05437">
    <property type="entry name" value="AzlD"/>
    <property type="match status" value="1"/>
</dbReference>
<comment type="caution">
    <text evidence="2">The sequence shown here is derived from an EMBL/GenBank/DDBJ whole genome shotgun (WGS) entry which is preliminary data.</text>
</comment>
<dbReference type="EMBL" id="JAAIKB010000010">
    <property type="protein sequence ID" value="NGM22594.1"/>
    <property type="molecule type" value="Genomic_DNA"/>
</dbReference>
<reference evidence="2 3" key="1">
    <citation type="submission" date="2020-02" db="EMBL/GenBank/DDBJ databases">
        <authorList>
            <person name="Kim H.M."/>
            <person name="Jeon C.O."/>
        </authorList>
    </citation>
    <scope>NUCLEOTIDE SEQUENCE [LARGE SCALE GENOMIC DNA]</scope>
    <source>
        <strain evidence="2 3">PeD5</strain>
    </source>
</reference>
<dbReference type="InterPro" id="IPR008407">
    <property type="entry name" value="Brnchd-chn_aa_trnsp_AzlD"/>
</dbReference>
<keyword evidence="1" id="KW-0472">Membrane</keyword>
<sequence>MADPWPWLVVLALAALTFSMRVGGWLAARVMGVSPLMDRVLRAAPGNLFIAVAAVAILKGGAPIAAGSIATVAAMHLTGREWVALPLGAAAAAGIGLLGP</sequence>
<organism evidence="2 3">
    <name type="scientific">Falsiroseomonas algicola</name>
    <dbReference type="NCBI Taxonomy" id="2716930"/>
    <lineage>
        <taxon>Bacteria</taxon>
        <taxon>Pseudomonadati</taxon>
        <taxon>Pseudomonadota</taxon>
        <taxon>Alphaproteobacteria</taxon>
        <taxon>Acetobacterales</taxon>
        <taxon>Roseomonadaceae</taxon>
        <taxon>Falsiroseomonas</taxon>
    </lineage>
</organism>
<evidence type="ECO:0000313" key="2">
    <source>
        <dbReference type="EMBL" id="NGM22594.1"/>
    </source>
</evidence>
<dbReference type="Proteomes" id="UP000475385">
    <property type="component" value="Unassembled WGS sequence"/>
</dbReference>
<dbReference type="AlphaFoldDB" id="A0A6M1LSQ2"/>
<evidence type="ECO:0000313" key="3">
    <source>
        <dbReference type="Proteomes" id="UP000475385"/>
    </source>
</evidence>
<name>A0A6M1LSQ2_9PROT</name>
<keyword evidence="3" id="KW-1185">Reference proteome</keyword>